<evidence type="ECO:0000256" key="1">
    <source>
        <dbReference type="SAM" id="Phobius"/>
    </source>
</evidence>
<comment type="caution">
    <text evidence="2">The sequence shown here is derived from an EMBL/GenBank/DDBJ whole genome shotgun (WGS) entry which is preliminary data.</text>
</comment>
<accession>A0ABU0CS95</accession>
<feature type="transmembrane region" description="Helical" evidence="1">
    <location>
        <begin position="146"/>
        <end position="164"/>
    </location>
</feature>
<dbReference type="Proteomes" id="UP001232445">
    <property type="component" value="Unassembled WGS sequence"/>
</dbReference>
<feature type="transmembrane region" description="Helical" evidence="1">
    <location>
        <begin position="294"/>
        <end position="312"/>
    </location>
</feature>
<feature type="transmembrane region" description="Helical" evidence="1">
    <location>
        <begin position="258"/>
        <end position="282"/>
    </location>
</feature>
<organism evidence="2 3">
    <name type="scientific">Caldalkalibacillus uzonensis</name>
    <dbReference type="NCBI Taxonomy" id="353224"/>
    <lineage>
        <taxon>Bacteria</taxon>
        <taxon>Bacillati</taxon>
        <taxon>Bacillota</taxon>
        <taxon>Bacilli</taxon>
        <taxon>Bacillales</taxon>
        <taxon>Bacillaceae</taxon>
        <taxon>Caldalkalibacillus</taxon>
    </lineage>
</organism>
<keyword evidence="1" id="KW-0812">Transmembrane</keyword>
<feature type="transmembrane region" description="Helical" evidence="1">
    <location>
        <begin position="184"/>
        <end position="204"/>
    </location>
</feature>
<keyword evidence="1" id="KW-1133">Transmembrane helix</keyword>
<feature type="transmembrane region" description="Helical" evidence="1">
    <location>
        <begin position="84"/>
        <end position="104"/>
    </location>
</feature>
<proteinExistence type="predicted"/>
<dbReference type="InterPro" id="IPR038728">
    <property type="entry name" value="YkvI-like"/>
</dbReference>
<dbReference type="PANTHER" id="PTHR37814:SF1">
    <property type="entry name" value="MEMBRANE PROTEIN"/>
    <property type="match status" value="1"/>
</dbReference>
<dbReference type="PANTHER" id="PTHR37814">
    <property type="entry name" value="CONSERVED MEMBRANE PROTEIN"/>
    <property type="match status" value="1"/>
</dbReference>
<sequence length="349" mass="38586">MTLSTVWKGAKIAFLIIGTTIGAGYASGRELWEFFGSYGPQSQKAVLVSMILFSLSCYVIMMVSHRLKAPHYRLVLEEIIGLRLAKAYDVLIFFYLLSTTVVMFAGSGATLVYWELSYWVGVVLIGIFVLFVFLRDVEGVMSLNSLLIPVLIAMLLLACGLFLGQNSMADIEMEEGQGNVLSSGIAFTALNILPLIAVLSAIGSKVNKEEIAVSCVGSGICLALISLLYNQSLLFVSQEVMLYDVPLFAILQNFPPEWMVGVSVVLWLAIYTTAVSNIFGLVSRFKDQVYMPQWAVAGGFILLVMPLTTFGFTKLIQFLYPLYGVLNLFILAMILLYPLKQLALYYDKQ</sequence>
<dbReference type="RefSeq" id="WP_307339082.1">
    <property type="nucleotide sequence ID" value="NZ_JAUSUQ010000007.1"/>
</dbReference>
<keyword evidence="1" id="KW-0472">Membrane</keyword>
<name>A0ABU0CS95_9BACI</name>
<evidence type="ECO:0000313" key="3">
    <source>
        <dbReference type="Proteomes" id="UP001232445"/>
    </source>
</evidence>
<gene>
    <name evidence="2" type="ORF">J2S00_002079</name>
</gene>
<reference evidence="2 3" key="1">
    <citation type="submission" date="2023-07" db="EMBL/GenBank/DDBJ databases">
        <title>Genomic Encyclopedia of Type Strains, Phase IV (KMG-IV): sequencing the most valuable type-strain genomes for metagenomic binning, comparative biology and taxonomic classification.</title>
        <authorList>
            <person name="Goeker M."/>
        </authorList>
    </citation>
    <scope>NUCLEOTIDE SEQUENCE [LARGE SCALE GENOMIC DNA]</scope>
    <source>
        <strain evidence="2 3">DSM 17740</strain>
    </source>
</reference>
<keyword evidence="3" id="KW-1185">Reference proteome</keyword>
<evidence type="ECO:0000313" key="2">
    <source>
        <dbReference type="EMBL" id="MDQ0339292.1"/>
    </source>
</evidence>
<feature type="transmembrane region" description="Helical" evidence="1">
    <location>
        <begin position="116"/>
        <end position="134"/>
    </location>
</feature>
<dbReference type="EMBL" id="JAUSUQ010000007">
    <property type="protein sequence ID" value="MDQ0339292.1"/>
    <property type="molecule type" value="Genomic_DNA"/>
</dbReference>
<feature type="transmembrane region" description="Helical" evidence="1">
    <location>
        <begin position="318"/>
        <end position="339"/>
    </location>
</feature>
<feature type="transmembrane region" description="Helical" evidence="1">
    <location>
        <begin position="44"/>
        <end position="63"/>
    </location>
</feature>
<feature type="transmembrane region" description="Helical" evidence="1">
    <location>
        <begin position="211"/>
        <end position="229"/>
    </location>
</feature>
<protein>
    <submittedName>
        <fullName evidence="2">Membrane protein YkvI</fullName>
    </submittedName>
</protein>